<feature type="compositionally biased region" description="Basic and acidic residues" evidence="1">
    <location>
        <begin position="379"/>
        <end position="390"/>
    </location>
</feature>
<dbReference type="PROSITE" id="PS50234">
    <property type="entry name" value="VWFA"/>
    <property type="match status" value="1"/>
</dbReference>
<dbReference type="PANTHER" id="PTHR41248">
    <property type="entry name" value="NORD PROTEIN"/>
    <property type="match status" value="1"/>
</dbReference>
<feature type="compositionally biased region" description="Basic and acidic residues" evidence="1">
    <location>
        <begin position="447"/>
        <end position="483"/>
    </location>
</feature>
<dbReference type="AlphaFoldDB" id="A0A1G2HKX4"/>
<feature type="region of interest" description="Disordered" evidence="1">
    <location>
        <begin position="413"/>
        <end position="483"/>
    </location>
</feature>
<sequence>MERHKFQGEEVPKKELLSTPEQKYKVLESKNPVESFSDFSEEQQEEIDNMLKILLSLAHFIGNDFHIPVELNKPGAGWHWDFKNNIIRIDPSDILLEKFNEKRQKMGQRPLSQEEHENYLRGVICHEGFHKRLTKTEFINMKDWKELGYGLGLNAPEDIRVNTAGAEYYPRFGGQLDLMYEQNLDFESKEKQKAKKELGKQPRFIQAVFKILELGFQWHKGEKMEIGEGLSIEVKEYVKKMLPQYENFWRLFPTKAMADGSEKDENKLTGEKSIYRHSEESYGIYRDNIWPEFKKLVDMDIGDQKMQGALGDMQKNQEEGSPDGQDLPQDLKDKLTKEEQESLKEAIKKVLDQSQVGGEEKPKDSEKAEGGQQAEEQEGVDKESEAKKDSFNPVDLDSLSKELKQKIKEYVDSLSKEQQEEMEESAKARLKEFEDSLNEELQGKLSETPEMKVKREEEQKSDQEQVGKKQVVKKESPSVDPKELKKYKKHIAKELKKDANVYEKMRREVLPLIDKLENEVRDIFTARKMGGWKSGNKTGPKIDLKKRIEEKAKSISIVESKAWQKKELPKEKDYAIGILNDLSGSMKGEKIYEDFKSKIVISEVLNRLSINTEILGFNDRIYEYQNFGQPMSKQIRENMGGMLSEVNDTSDTGKARWNDDGWAVQQAAERLMRQKADYKFLIVMSDGEPVESPMHPREKYELSGVIAKLLKETNIRIIGLGIGNRTDHVRDYYPNSIANVKVKEMAEKLADLIREVIADYDKF</sequence>
<feature type="domain" description="VWFA" evidence="2">
    <location>
        <begin position="575"/>
        <end position="756"/>
    </location>
</feature>
<evidence type="ECO:0000313" key="3">
    <source>
        <dbReference type="EMBL" id="OGZ63069.1"/>
    </source>
</evidence>
<dbReference type="Proteomes" id="UP000178991">
    <property type="component" value="Unassembled WGS sequence"/>
</dbReference>
<dbReference type="InterPro" id="IPR051928">
    <property type="entry name" value="NorD/CobT"/>
</dbReference>
<dbReference type="EMBL" id="MHOL01000007">
    <property type="protein sequence ID" value="OGZ63069.1"/>
    <property type="molecule type" value="Genomic_DNA"/>
</dbReference>
<dbReference type="Pfam" id="PF11775">
    <property type="entry name" value="CobT_C"/>
    <property type="match status" value="1"/>
</dbReference>
<feature type="region of interest" description="Disordered" evidence="1">
    <location>
        <begin position="349"/>
        <end position="399"/>
    </location>
</feature>
<accession>A0A1G2HKX4</accession>
<evidence type="ECO:0000259" key="2">
    <source>
        <dbReference type="PROSITE" id="PS50234"/>
    </source>
</evidence>
<protein>
    <recommendedName>
        <fullName evidence="2">VWFA domain-containing protein</fullName>
    </recommendedName>
</protein>
<proteinExistence type="predicted"/>
<feature type="compositionally biased region" description="Basic and acidic residues" evidence="1">
    <location>
        <begin position="413"/>
        <end position="434"/>
    </location>
</feature>
<reference evidence="3 4" key="1">
    <citation type="journal article" date="2016" name="Nat. Commun.">
        <title>Thousands of microbial genomes shed light on interconnected biogeochemical processes in an aquifer system.</title>
        <authorList>
            <person name="Anantharaman K."/>
            <person name="Brown C.T."/>
            <person name="Hug L.A."/>
            <person name="Sharon I."/>
            <person name="Castelle C.J."/>
            <person name="Probst A.J."/>
            <person name="Thomas B.C."/>
            <person name="Singh A."/>
            <person name="Wilkins M.J."/>
            <person name="Karaoz U."/>
            <person name="Brodie E.L."/>
            <person name="Williams K.H."/>
            <person name="Hubbard S.S."/>
            <person name="Banfield J.F."/>
        </authorList>
    </citation>
    <scope>NUCLEOTIDE SEQUENCE [LARGE SCALE GENOMIC DNA]</scope>
</reference>
<name>A0A1G2HKX4_9BACT</name>
<dbReference type="InterPro" id="IPR025861">
    <property type="entry name" value="CobT_VWA_dom"/>
</dbReference>
<evidence type="ECO:0000313" key="4">
    <source>
        <dbReference type="Proteomes" id="UP000178991"/>
    </source>
</evidence>
<organism evidence="3 4">
    <name type="scientific">Candidatus Staskawiczbacteria bacterium RIFCSPHIGHO2_01_FULL_34_27</name>
    <dbReference type="NCBI Taxonomy" id="1802199"/>
    <lineage>
        <taxon>Bacteria</taxon>
        <taxon>Candidatus Staskawicziibacteriota</taxon>
    </lineage>
</organism>
<dbReference type="Gene3D" id="3.40.50.410">
    <property type="entry name" value="von Willebrand factor, type A domain"/>
    <property type="match status" value="1"/>
</dbReference>
<dbReference type="SUPFAM" id="SSF53300">
    <property type="entry name" value="vWA-like"/>
    <property type="match status" value="1"/>
</dbReference>
<comment type="caution">
    <text evidence="3">The sequence shown here is derived from an EMBL/GenBank/DDBJ whole genome shotgun (WGS) entry which is preliminary data.</text>
</comment>
<dbReference type="PANTHER" id="PTHR41248:SF1">
    <property type="entry name" value="NORD PROTEIN"/>
    <property type="match status" value="1"/>
</dbReference>
<dbReference type="InterPro" id="IPR002035">
    <property type="entry name" value="VWF_A"/>
</dbReference>
<dbReference type="InterPro" id="IPR036465">
    <property type="entry name" value="vWFA_dom_sf"/>
</dbReference>
<gene>
    <name evidence="3" type="ORF">A2639_02830</name>
</gene>
<feature type="compositionally biased region" description="Basic and acidic residues" evidence="1">
    <location>
        <begin position="358"/>
        <end position="369"/>
    </location>
</feature>
<evidence type="ECO:0000256" key="1">
    <source>
        <dbReference type="SAM" id="MobiDB-lite"/>
    </source>
</evidence>